<sequence>MAHENTIIVSIYISKGVVMFNSHASTTKCSVELSLFYSNCKH</sequence>
<dbReference type="EMBL" id="BPVZ01000085">
    <property type="protein sequence ID" value="GKV30175.1"/>
    <property type="molecule type" value="Genomic_DNA"/>
</dbReference>
<proteinExistence type="predicted"/>
<protein>
    <submittedName>
        <fullName evidence="1">Uncharacterized protein</fullName>
    </submittedName>
</protein>
<evidence type="ECO:0000313" key="1">
    <source>
        <dbReference type="EMBL" id="GKV30175.1"/>
    </source>
</evidence>
<dbReference type="AlphaFoldDB" id="A0AAV5KYW1"/>
<reference evidence="1 2" key="1">
    <citation type="journal article" date="2021" name="Commun. Biol.">
        <title>The genome of Shorea leprosula (Dipterocarpaceae) highlights the ecological relevance of drought in aseasonal tropical rainforests.</title>
        <authorList>
            <person name="Ng K.K.S."/>
            <person name="Kobayashi M.J."/>
            <person name="Fawcett J.A."/>
            <person name="Hatakeyama M."/>
            <person name="Paape T."/>
            <person name="Ng C.H."/>
            <person name="Ang C.C."/>
            <person name="Tnah L.H."/>
            <person name="Lee C.T."/>
            <person name="Nishiyama T."/>
            <person name="Sese J."/>
            <person name="O'Brien M.J."/>
            <person name="Copetti D."/>
            <person name="Mohd Noor M.I."/>
            <person name="Ong R.C."/>
            <person name="Putra M."/>
            <person name="Sireger I.Z."/>
            <person name="Indrioko S."/>
            <person name="Kosugi Y."/>
            <person name="Izuno A."/>
            <person name="Isagi Y."/>
            <person name="Lee S.L."/>
            <person name="Shimizu K.K."/>
        </authorList>
    </citation>
    <scope>NUCLEOTIDE SEQUENCE [LARGE SCALE GENOMIC DNA]</scope>
    <source>
        <strain evidence="1">214</strain>
    </source>
</reference>
<keyword evidence="2" id="KW-1185">Reference proteome</keyword>
<accession>A0AAV5KYW1</accession>
<gene>
    <name evidence="1" type="ORF">SLEP1_g39020</name>
</gene>
<evidence type="ECO:0000313" key="2">
    <source>
        <dbReference type="Proteomes" id="UP001054252"/>
    </source>
</evidence>
<comment type="caution">
    <text evidence="1">The sequence shown here is derived from an EMBL/GenBank/DDBJ whole genome shotgun (WGS) entry which is preliminary data.</text>
</comment>
<organism evidence="1 2">
    <name type="scientific">Rubroshorea leprosula</name>
    <dbReference type="NCBI Taxonomy" id="152421"/>
    <lineage>
        <taxon>Eukaryota</taxon>
        <taxon>Viridiplantae</taxon>
        <taxon>Streptophyta</taxon>
        <taxon>Embryophyta</taxon>
        <taxon>Tracheophyta</taxon>
        <taxon>Spermatophyta</taxon>
        <taxon>Magnoliopsida</taxon>
        <taxon>eudicotyledons</taxon>
        <taxon>Gunneridae</taxon>
        <taxon>Pentapetalae</taxon>
        <taxon>rosids</taxon>
        <taxon>malvids</taxon>
        <taxon>Malvales</taxon>
        <taxon>Dipterocarpaceae</taxon>
        <taxon>Rubroshorea</taxon>
    </lineage>
</organism>
<name>A0AAV5KYW1_9ROSI</name>
<dbReference type="Proteomes" id="UP001054252">
    <property type="component" value="Unassembled WGS sequence"/>
</dbReference>